<evidence type="ECO:0000256" key="3">
    <source>
        <dbReference type="ARBA" id="ARBA00023027"/>
    </source>
</evidence>
<dbReference type="Pfam" id="PF00465">
    <property type="entry name" value="Fe-ADH"/>
    <property type="match status" value="1"/>
</dbReference>
<dbReference type="PROSITE" id="PS00060">
    <property type="entry name" value="ADH_IRON_2"/>
    <property type="match status" value="1"/>
</dbReference>
<dbReference type="Proteomes" id="UP000276568">
    <property type="component" value="Unassembled WGS sequence"/>
</dbReference>
<dbReference type="PANTHER" id="PTHR11496">
    <property type="entry name" value="ALCOHOL DEHYDROGENASE"/>
    <property type="match status" value="1"/>
</dbReference>
<accession>A0A3N0I3I9</accession>
<dbReference type="RefSeq" id="WP_128519241.1">
    <property type="nucleotide sequence ID" value="NZ_CAUWBR010000008.1"/>
</dbReference>
<dbReference type="GO" id="GO:0046872">
    <property type="term" value="F:metal ion binding"/>
    <property type="evidence" value="ECO:0007669"/>
    <property type="project" value="InterPro"/>
</dbReference>
<dbReference type="InterPro" id="IPR039697">
    <property type="entry name" value="Alcohol_dehydrogenase_Fe"/>
</dbReference>
<dbReference type="FunFam" id="1.20.1090.10:FF:000001">
    <property type="entry name" value="Aldehyde-alcohol dehydrogenase"/>
    <property type="match status" value="1"/>
</dbReference>
<dbReference type="EMBL" id="RJQC01000001">
    <property type="protein sequence ID" value="RNM31060.1"/>
    <property type="molecule type" value="Genomic_DNA"/>
</dbReference>
<evidence type="ECO:0000256" key="1">
    <source>
        <dbReference type="ARBA" id="ARBA00007358"/>
    </source>
</evidence>
<dbReference type="InterPro" id="IPR056798">
    <property type="entry name" value="ADH_Fe_C"/>
</dbReference>
<organism evidence="6 7">
    <name type="scientific">Absicoccus porci</name>
    <dbReference type="NCBI Taxonomy" id="2486576"/>
    <lineage>
        <taxon>Bacteria</taxon>
        <taxon>Bacillati</taxon>
        <taxon>Bacillota</taxon>
        <taxon>Erysipelotrichia</taxon>
        <taxon>Erysipelotrichales</taxon>
        <taxon>Erysipelotrichaceae</taxon>
        <taxon>Absicoccus</taxon>
    </lineage>
</organism>
<comment type="similarity">
    <text evidence="1">Belongs to the iron-containing alcohol dehydrogenase family.</text>
</comment>
<dbReference type="PANTHER" id="PTHR11496:SF102">
    <property type="entry name" value="ALCOHOL DEHYDROGENASE 4"/>
    <property type="match status" value="1"/>
</dbReference>
<gene>
    <name evidence="6" type="ORF">EDX97_00355</name>
</gene>
<name>A0A3N0I3I9_9FIRM</name>
<evidence type="ECO:0000259" key="4">
    <source>
        <dbReference type="Pfam" id="PF00465"/>
    </source>
</evidence>
<feature type="domain" description="Alcohol dehydrogenase iron-type/glycerol dehydrogenase GldA" evidence="4">
    <location>
        <begin position="35"/>
        <end position="185"/>
    </location>
</feature>
<feature type="domain" description="Fe-containing alcohol dehydrogenase-like C-terminal" evidence="5">
    <location>
        <begin position="196"/>
        <end position="389"/>
    </location>
</feature>
<dbReference type="GO" id="GO:0004022">
    <property type="term" value="F:alcohol dehydrogenase (NAD+) activity"/>
    <property type="evidence" value="ECO:0007669"/>
    <property type="project" value="UniProtKB-ARBA"/>
</dbReference>
<dbReference type="OrthoDB" id="9804734at2"/>
<dbReference type="AlphaFoldDB" id="A0A3N0I3I9"/>
<dbReference type="PROSITE" id="PS00913">
    <property type="entry name" value="ADH_IRON_1"/>
    <property type="match status" value="1"/>
</dbReference>
<comment type="caution">
    <text evidence="6">The sequence shown here is derived from an EMBL/GenBank/DDBJ whole genome shotgun (WGS) entry which is preliminary data.</text>
</comment>
<sequence>MKWARRWICRMFQTSMRLLFPFLPYRNPQILHAINQIDTVKKQHPLIVTGSHTSKSEGMKELIHHYDNVTIFDGVKANPTTEMIDTAFQLYEKEHCDHIIGFGGGSSLDCAKAVAAQVAQPRKSIAQMAGVLKVCKQTPFMILIPTTAGTGSETTIAAVVTDSQTHHKYAINDFSLIPDVAILEPALTVSLPPHLTASTGMDALTHAMEAYIGRSTTKQTRQEALEAIRLIYENILVAYQEGTNIEARKNMLHASYLAGDAFSKSYVGYVHAIAHSLGGQYNLPHGQTNATLLPIVLKAYGHPIDKKLHDMACVVGLADESTSDAQAAQRMIQSIQKLNRAMDIPSTIPQIRKEDIALMARYADQEANPLYPVPVLWDQKELGILYEQAMDKPKNLATIK</sequence>
<evidence type="ECO:0000256" key="2">
    <source>
        <dbReference type="ARBA" id="ARBA00023002"/>
    </source>
</evidence>
<dbReference type="Pfam" id="PF25137">
    <property type="entry name" value="ADH_Fe_C"/>
    <property type="match status" value="1"/>
</dbReference>
<dbReference type="SUPFAM" id="SSF56796">
    <property type="entry name" value="Dehydroquinate synthase-like"/>
    <property type="match status" value="1"/>
</dbReference>
<dbReference type="FunFam" id="3.40.50.1970:FF:000003">
    <property type="entry name" value="Alcohol dehydrogenase, iron-containing"/>
    <property type="match status" value="1"/>
</dbReference>
<dbReference type="InterPro" id="IPR018211">
    <property type="entry name" value="ADH_Fe_CS"/>
</dbReference>
<protein>
    <submittedName>
        <fullName evidence="6">Iron-containing alcohol dehydrogenase</fullName>
    </submittedName>
</protein>
<dbReference type="InterPro" id="IPR001670">
    <property type="entry name" value="ADH_Fe/GldA"/>
</dbReference>
<proteinExistence type="inferred from homology"/>
<evidence type="ECO:0000313" key="7">
    <source>
        <dbReference type="Proteomes" id="UP000276568"/>
    </source>
</evidence>
<dbReference type="Gene3D" id="1.20.1090.10">
    <property type="entry name" value="Dehydroquinate synthase-like - alpha domain"/>
    <property type="match status" value="1"/>
</dbReference>
<dbReference type="Gene3D" id="3.40.50.1970">
    <property type="match status" value="1"/>
</dbReference>
<keyword evidence="7" id="KW-1185">Reference proteome</keyword>
<keyword evidence="2" id="KW-0560">Oxidoreductase</keyword>
<evidence type="ECO:0000259" key="5">
    <source>
        <dbReference type="Pfam" id="PF25137"/>
    </source>
</evidence>
<dbReference type="CDD" id="cd08189">
    <property type="entry name" value="Fe-ADH-like"/>
    <property type="match status" value="1"/>
</dbReference>
<reference evidence="6 7" key="1">
    <citation type="submission" date="2018-11" db="EMBL/GenBank/DDBJ databases">
        <title>Clostridium sp. nov., a member of the family Erysipelotrichaceae isolated from pig faeces.</title>
        <authorList>
            <person name="Chang Y.-H."/>
        </authorList>
    </citation>
    <scope>NUCLEOTIDE SEQUENCE [LARGE SCALE GENOMIC DNA]</scope>
    <source>
        <strain evidence="6 7">YH-panp20</strain>
    </source>
</reference>
<evidence type="ECO:0000313" key="6">
    <source>
        <dbReference type="EMBL" id="RNM31060.1"/>
    </source>
</evidence>
<keyword evidence="3" id="KW-0520">NAD</keyword>